<evidence type="ECO:0000313" key="2">
    <source>
        <dbReference type="EMBL" id="BAW98273.1"/>
    </source>
</evidence>
<dbReference type="EMBL" id="AP017972">
    <property type="protein sequence ID" value="BAW98273.1"/>
    <property type="molecule type" value="Genomic_DNA"/>
</dbReference>
<proteinExistence type="predicted"/>
<reference evidence="2 3" key="1">
    <citation type="submission" date="2017-01" db="EMBL/GenBank/DDBJ databases">
        <title>Complete Genome Sequence of Vibrio Parahaemolyticus Bacteriophage pTD1.</title>
        <authorList>
            <person name="Midorikawa Y."/>
            <person name="Sano M."/>
        </authorList>
    </citation>
    <scope>NUCLEOTIDE SEQUENCE [LARGE SCALE GENOMIC DNA]</scope>
    <source>
        <strain evidence="2">PTD1</strain>
    </source>
</reference>
<dbReference type="KEGG" id="vg:40075080"/>
<accession>A0A1Q2U2T5</accession>
<dbReference type="OrthoDB" id="14854at10239"/>
<sequence length="357" mass="40076">MSVKVPTNFEARPNVRDGLYVHKEEIHYDIRNFTNTDLLIKRNAFHGVLKGIPIGDQDNNCIVIAVSSRFGLWDSQFFEPETPLDALILDKMKSAMQSHLTDGSYELREGILGFTFEIGIARSNLPEFRGADGGVHSRLLGLSLYGFDTWGESDLRTPPPYTNREVCDERGNKISANPKTQIVYEYINNTDPDLVLYAPIGKEVVKLVAKQDPGTRNEMRISIKSGGSGKVRTIKQALPEFSGNQEEFFKALDNYGYYLSHSDAAKSVNSKSLQHAQSKVKELTKEIDSLNTKLVKLEDSKGKLKEANSKQQLKQEQTSIWSKMFETIIKVPFNIIASLLERKLTSLVAARLFAALI</sequence>
<dbReference type="GeneID" id="40075080"/>
<dbReference type="Proteomes" id="UP000221243">
    <property type="component" value="Segment"/>
</dbReference>
<evidence type="ECO:0000313" key="3">
    <source>
        <dbReference type="Proteomes" id="UP000221243"/>
    </source>
</evidence>
<evidence type="ECO:0000256" key="1">
    <source>
        <dbReference type="SAM" id="Coils"/>
    </source>
</evidence>
<protein>
    <submittedName>
        <fullName evidence="2">Uncharacterized protein</fullName>
    </submittedName>
</protein>
<dbReference type="RefSeq" id="YP_009599351.1">
    <property type="nucleotide sequence ID" value="NC_041916.1"/>
</dbReference>
<organism evidence="2 3">
    <name type="scientific">Vibrio phage pTD1</name>
    <dbReference type="NCBI Taxonomy" id="1938577"/>
    <lineage>
        <taxon>Viruses</taxon>
        <taxon>Duplodnaviria</taxon>
        <taxon>Heunggongvirae</taxon>
        <taxon>Uroviricota</taxon>
        <taxon>Caudoviricetes</taxon>
        <taxon>Chimalliviridae</taxon>
        <taxon>Gorgonvirinae</taxon>
        <taxon>Tidunavirus</taxon>
        <taxon>Tidunavirus pTD1</taxon>
    </lineage>
</organism>
<feature type="coiled-coil region" evidence="1">
    <location>
        <begin position="273"/>
        <end position="317"/>
    </location>
</feature>
<keyword evidence="3" id="KW-1185">Reference proteome</keyword>
<keyword evidence="1" id="KW-0175">Coiled coil</keyword>
<name>A0A1Q2U2T5_9CAUD</name>